<dbReference type="InterPro" id="IPR000683">
    <property type="entry name" value="Gfo/Idh/MocA-like_OxRdtase_N"/>
</dbReference>
<dbReference type="PANTHER" id="PTHR43818:SF11">
    <property type="entry name" value="BCDNA.GH03377"/>
    <property type="match status" value="1"/>
</dbReference>
<name>A0A1G9MHH9_9ACTN</name>
<protein>
    <submittedName>
        <fullName evidence="4">Myo-inositol 2-dehydrogenase / D-chiro-inositol 1-dehydrogenase</fullName>
    </submittedName>
</protein>
<dbReference type="PANTHER" id="PTHR43818">
    <property type="entry name" value="BCDNA.GH03377"/>
    <property type="match status" value="1"/>
</dbReference>
<dbReference type="Pfam" id="PF01408">
    <property type="entry name" value="GFO_IDH_MocA"/>
    <property type="match status" value="1"/>
</dbReference>
<accession>A0A1G9MHH9</accession>
<dbReference type="STRING" id="633440.SAMN05421869_13016"/>
<dbReference type="SUPFAM" id="SSF55347">
    <property type="entry name" value="Glyceraldehyde-3-phosphate dehydrogenase-like, C-terminal domain"/>
    <property type="match status" value="1"/>
</dbReference>
<dbReference type="GO" id="GO:0000166">
    <property type="term" value="F:nucleotide binding"/>
    <property type="evidence" value="ECO:0007669"/>
    <property type="project" value="InterPro"/>
</dbReference>
<dbReference type="EMBL" id="FNDJ01000030">
    <property type="protein sequence ID" value="SDL73728.1"/>
    <property type="molecule type" value="Genomic_DNA"/>
</dbReference>
<dbReference type="GO" id="GO:0016491">
    <property type="term" value="F:oxidoreductase activity"/>
    <property type="evidence" value="ECO:0007669"/>
    <property type="project" value="UniProtKB-KW"/>
</dbReference>
<feature type="domain" description="GFO/IDH/MocA-like oxidoreductase" evidence="3">
    <location>
        <begin position="132"/>
        <end position="250"/>
    </location>
</feature>
<dbReference type="Pfam" id="PF22725">
    <property type="entry name" value="GFO_IDH_MocA_C3"/>
    <property type="match status" value="1"/>
</dbReference>
<dbReference type="Gene3D" id="3.30.360.10">
    <property type="entry name" value="Dihydrodipicolinate Reductase, domain 2"/>
    <property type="match status" value="1"/>
</dbReference>
<dbReference type="OrthoDB" id="103047at2"/>
<dbReference type="RefSeq" id="WP_090945480.1">
    <property type="nucleotide sequence ID" value="NZ_FNDJ01000030.1"/>
</dbReference>
<evidence type="ECO:0000256" key="1">
    <source>
        <dbReference type="ARBA" id="ARBA00023002"/>
    </source>
</evidence>
<evidence type="ECO:0000259" key="3">
    <source>
        <dbReference type="Pfam" id="PF22725"/>
    </source>
</evidence>
<dbReference type="InterPro" id="IPR050463">
    <property type="entry name" value="Gfo/Idh/MocA_oxidrdct_glycsds"/>
</dbReference>
<evidence type="ECO:0000313" key="5">
    <source>
        <dbReference type="Proteomes" id="UP000199202"/>
    </source>
</evidence>
<evidence type="ECO:0000259" key="2">
    <source>
        <dbReference type="Pfam" id="PF01408"/>
    </source>
</evidence>
<keyword evidence="1" id="KW-0560">Oxidoreductase</keyword>
<feature type="domain" description="Gfo/Idh/MocA-like oxidoreductase N-terminal" evidence="2">
    <location>
        <begin position="4"/>
        <end position="122"/>
    </location>
</feature>
<sequence length="329" mass="35362">MSEVNVALVGAGRIARVHAAAYQGLSLGRLVACTDPVEAAAEGLARDFGLRVAPDLDALLADPDIDAVVIASPNAMHPDQTIAALRAGKHVFCQKPIALTVAEADRVVAEAAAVDRVLQFGFMLRFTPPMPQLRRRIETGELGTMIASRAAVFGWEPSNDWFYDPAQGGGVILDTLVHFADLVLWLFGPARTVYADGGAYVLDGARRFRSPDNATVQVRHSSGVVTSMYVSWTAGHGNFTLETYGTGGSAAVDLVHSQTMRTFTRGESRWGFPDLVWDYGYQGEQRHFVERVAGVTKEPIGVGAAEARDALALVLAAQRSLDEARVVEL</sequence>
<dbReference type="SUPFAM" id="SSF51735">
    <property type="entry name" value="NAD(P)-binding Rossmann-fold domains"/>
    <property type="match status" value="1"/>
</dbReference>
<keyword evidence="5" id="KW-1185">Reference proteome</keyword>
<dbReference type="AlphaFoldDB" id="A0A1G9MHH9"/>
<reference evidence="4 5" key="1">
    <citation type="submission" date="2016-10" db="EMBL/GenBank/DDBJ databases">
        <authorList>
            <person name="de Groot N.N."/>
        </authorList>
    </citation>
    <scope>NUCLEOTIDE SEQUENCE [LARGE SCALE GENOMIC DNA]</scope>
    <source>
        <strain evidence="4 5">CGMCC 4.6533</strain>
    </source>
</reference>
<dbReference type="InterPro" id="IPR036291">
    <property type="entry name" value="NAD(P)-bd_dom_sf"/>
</dbReference>
<organism evidence="4 5">
    <name type="scientific">Nonomuraea jiangxiensis</name>
    <dbReference type="NCBI Taxonomy" id="633440"/>
    <lineage>
        <taxon>Bacteria</taxon>
        <taxon>Bacillati</taxon>
        <taxon>Actinomycetota</taxon>
        <taxon>Actinomycetes</taxon>
        <taxon>Streptosporangiales</taxon>
        <taxon>Streptosporangiaceae</taxon>
        <taxon>Nonomuraea</taxon>
    </lineage>
</organism>
<evidence type="ECO:0000313" key="4">
    <source>
        <dbReference type="EMBL" id="SDL73728.1"/>
    </source>
</evidence>
<proteinExistence type="predicted"/>
<dbReference type="InterPro" id="IPR055170">
    <property type="entry name" value="GFO_IDH_MocA-like_dom"/>
</dbReference>
<gene>
    <name evidence="4" type="ORF">SAMN05421869_13016</name>
</gene>
<dbReference type="Proteomes" id="UP000199202">
    <property type="component" value="Unassembled WGS sequence"/>
</dbReference>
<dbReference type="Gene3D" id="3.40.50.720">
    <property type="entry name" value="NAD(P)-binding Rossmann-like Domain"/>
    <property type="match status" value="1"/>
</dbReference>